<keyword evidence="2" id="KW-0808">Transferase</keyword>
<comment type="caution">
    <text evidence="2">The sequence shown here is derived from an EMBL/GenBank/DDBJ whole genome shotgun (WGS) entry which is preliminary data.</text>
</comment>
<accession>A0ABU7R724</accession>
<dbReference type="InterPro" id="IPR029063">
    <property type="entry name" value="SAM-dependent_MTases_sf"/>
</dbReference>
<organism evidence="2 3">
    <name type="scientific">Olsenella absiana</name>
    <dbReference type="NCBI Taxonomy" id="3115222"/>
    <lineage>
        <taxon>Bacteria</taxon>
        <taxon>Bacillati</taxon>
        <taxon>Actinomycetota</taxon>
        <taxon>Coriobacteriia</taxon>
        <taxon>Coriobacteriales</taxon>
        <taxon>Atopobiaceae</taxon>
        <taxon>Olsenella</taxon>
    </lineage>
</organism>
<dbReference type="Gene3D" id="3.40.50.150">
    <property type="entry name" value="Vaccinia Virus protein VP39"/>
    <property type="match status" value="1"/>
</dbReference>
<evidence type="ECO:0000256" key="1">
    <source>
        <dbReference type="SAM" id="MobiDB-lite"/>
    </source>
</evidence>
<feature type="region of interest" description="Disordered" evidence="1">
    <location>
        <begin position="1"/>
        <end position="22"/>
    </location>
</feature>
<protein>
    <submittedName>
        <fullName evidence="2">Class I SAM-dependent methyltransferase</fullName>
        <ecNumber evidence="2">2.1.-.-</ecNumber>
    </submittedName>
</protein>
<name>A0ABU7R724_9ACTN</name>
<dbReference type="GO" id="GO:0008168">
    <property type="term" value="F:methyltransferase activity"/>
    <property type="evidence" value="ECO:0007669"/>
    <property type="project" value="UniProtKB-KW"/>
</dbReference>
<dbReference type="EC" id="2.1.-.-" evidence="2"/>
<dbReference type="EMBL" id="JAZGJQ010000001">
    <property type="protein sequence ID" value="MEE6146391.1"/>
    <property type="molecule type" value="Genomic_DNA"/>
</dbReference>
<dbReference type="Pfam" id="PF13489">
    <property type="entry name" value="Methyltransf_23"/>
    <property type="match status" value="1"/>
</dbReference>
<evidence type="ECO:0000313" key="2">
    <source>
        <dbReference type="EMBL" id="MEE6146391.1"/>
    </source>
</evidence>
<evidence type="ECO:0000313" key="3">
    <source>
        <dbReference type="Proteomes" id="UP001332931"/>
    </source>
</evidence>
<sequence length="286" mass="30451">MDEKRQGRRPPGAGGDGAPARDMGRDCALLMDEVNARFYSEQATSFSSTRRSPWPGWRRCLADAGLASGAPGTGPLRVLDVACGNLRLARFLADELPGEPVRYRGVDSCPELARGWAPPAGWEARLVGADLVCALLDDRAPCALDVALGGAGEQDLVACFGFLHHVPTFAARLRLLRALAARLAPGGTCCVSLWRFMSDAGLAERARRTTAEAASELGLGAGSLGEGDYLLGWQGVPGAWRYCHSFSGDEVDALVCDLGCGVEVADRFRSDGRTGSLNAYLVLRRR</sequence>
<dbReference type="SUPFAM" id="SSF53335">
    <property type="entry name" value="S-adenosyl-L-methionine-dependent methyltransferases"/>
    <property type="match status" value="1"/>
</dbReference>
<keyword evidence="2" id="KW-0489">Methyltransferase</keyword>
<reference evidence="2 3" key="1">
    <citation type="submission" date="2024-01" db="EMBL/GenBank/DDBJ databases">
        <title>Description of Olsenella sp. nov., isolated from pig feces.</title>
        <authorList>
            <person name="Chang Y.-H."/>
        </authorList>
    </citation>
    <scope>NUCLEOTIDE SEQUENCE [LARGE SCALE GENOMIC DNA]</scope>
    <source>
        <strain evidence="2 3">YH-ols2223</strain>
    </source>
</reference>
<gene>
    <name evidence="2" type="ORF">VXJ25_00055</name>
</gene>
<dbReference type="GO" id="GO:0032259">
    <property type="term" value="P:methylation"/>
    <property type="evidence" value="ECO:0007669"/>
    <property type="project" value="UniProtKB-KW"/>
</dbReference>
<keyword evidence="3" id="KW-1185">Reference proteome</keyword>
<dbReference type="Proteomes" id="UP001332931">
    <property type="component" value="Unassembled WGS sequence"/>
</dbReference>
<proteinExistence type="predicted"/>
<dbReference type="RefSeq" id="WP_330957158.1">
    <property type="nucleotide sequence ID" value="NZ_JAZGJQ010000001.1"/>
</dbReference>